<dbReference type="EMBL" id="KL198027">
    <property type="protein sequence ID" value="KDQ16471.1"/>
    <property type="molecule type" value="Genomic_DNA"/>
</dbReference>
<feature type="domain" description="Nephrocystin 3-like N-terminal" evidence="2">
    <location>
        <begin position="34"/>
        <end position="159"/>
    </location>
</feature>
<dbReference type="AlphaFoldDB" id="A0A067MY64"/>
<feature type="non-terminal residue" evidence="3">
    <location>
        <position position="159"/>
    </location>
</feature>
<dbReference type="InterPro" id="IPR027417">
    <property type="entry name" value="P-loop_NTPase"/>
</dbReference>
<dbReference type="OrthoDB" id="5106486at2759"/>
<evidence type="ECO:0000256" key="1">
    <source>
        <dbReference type="ARBA" id="ARBA00022737"/>
    </source>
</evidence>
<name>A0A067MY64_BOTB1</name>
<dbReference type="STRING" id="930990.A0A067MY64"/>
<sequence>MAIVDKLPYAAGASWDPESGCLSDTREALIDGIMDWIRGASASDGAEILCLTGVAGSGKSAIAHTIARRCHEEGILASSFFFNREFEERNRPDKLLSTIARDLAARYPDTCIQLSSILKADPSLATASLSRQFASLIAEPCRRQTFDNSAVFVLDALDE</sequence>
<evidence type="ECO:0000313" key="4">
    <source>
        <dbReference type="Proteomes" id="UP000027195"/>
    </source>
</evidence>
<dbReference type="Pfam" id="PF24883">
    <property type="entry name" value="NPHP3_N"/>
    <property type="match status" value="1"/>
</dbReference>
<dbReference type="HOGENOM" id="CLU_000288_6_8_1"/>
<dbReference type="SUPFAM" id="SSF52540">
    <property type="entry name" value="P-loop containing nucleoside triphosphate hydrolases"/>
    <property type="match status" value="1"/>
</dbReference>
<dbReference type="InParanoid" id="A0A067MY64"/>
<accession>A0A067MY64</accession>
<organism evidence="3 4">
    <name type="scientific">Botryobasidium botryosum (strain FD-172 SS1)</name>
    <dbReference type="NCBI Taxonomy" id="930990"/>
    <lineage>
        <taxon>Eukaryota</taxon>
        <taxon>Fungi</taxon>
        <taxon>Dikarya</taxon>
        <taxon>Basidiomycota</taxon>
        <taxon>Agaricomycotina</taxon>
        <taxon>Agaricomycetes</taxon>
        <taxon>Cantharellales</taxon>
        <taxon>Botryobasidiaceae</taxon>
        <taxon>Botryobasidium</taxon>
    </lineage>
</organism>
<dbReference type="Gene3D" id="3.40.50.300">
    <property type="entry name" value="P-loop containing nucleotide triphosphate hydrolases"/>
    <property type="match status" value="1"/>
</dbReference>
<reference evidence="4" key="1">
    <citation type="journal article" date="2014" name="Proc. Natl. Acad. Sci. U.S.A.">
        <title>Extensive sampling of basidiomycete genomes demonstrates inadequacy of the white-rot/brown-rot paradigm for wood decay fungi.</title>
        <authorList>
            <person name="Riley R."/>
            <person name="Salamov A.A."/>
            <person name="Brown D.W."/>
            <person name="Nagy L.G."/>
            <person name="Floudas D."/>
            <person name="Held B.W."/>
            <person name="Levasseur A."/>
            <person name="Lombard V."/>
            <person name="Morin E."/>
            <person name="Otillar R."/>
            <person name="Lindquist E.A."/>
            <person name="Sun H."/>
            <person name="LaButti K.M."/>
            <person name="Schmutz J."/>
            <person name="Jabbour D."/>
            <person name="Luo H."/>
            <person name="Baker S.E."/>
            <person name="Pisabarro A.G."/>
            <person name="Walton J.D."/>
            <person name="Blanchette R.A."/>
            <person name="Henrissat B."/>
            <person name="Martin F."/>
            <person name="Cullen D."/>
            <person name="Hibbett D.S."/>
            <person name="Grigoriev I.V."/>
        </authorList>
    </citation>
    <scope>NUCLEOTIDE SEQUENCE [LARGE SCALE GENOMIC DNA]</scope>
    <source>
        <strain evidence="4">FD-172 SS1</strain>
    </source>
</reference>
<dbReference type="InterPro" id="IPR056884">
    <property type="entry name" value="NPHP3-like_N"/>
</dbReference>
<dbReference type="Proteomes" id="UP000027195">
    <property type="component" value="Unassembled WGS sequence"/>
</dbReference>
<protein>
    <recommendedName>
        <fullName evidence="2">Nephrocystin 3-like N-terminal domain-containing protein</fullName>
    </recommendedName>
</protein>
<gene>
    <name evidence="3" type="ORF">BOTBODRAFT_106988</name>
</gene>
<evidence type="ECO:0000259" key="2">
    <source>
        <dbReference type="Pfam" id="PF24883"/>
    </source>
</evidence>
<keyword evidence="4" id="KW-1185">Reference proteome</keyword>
<keyword evidence="1" id="KW-0677">Repeat</keyword>
<proteinExistence type="predicted"/>
<evidence type="ECO:0000313" key="3">
    <source>
        <dbReference type="EMBL" id="KDQ16471.1"/>
    </source>
</evidence>